<dbReference type="EMBL" id="PUBV01000010">
    <property type="protein sequence ID" value="PWB07738.1"/>
    <property type="molecule type" value="Genomic_DNA"/>
</dbReference>
<feature type="signal peptide" evidence="1">
    <location>
        <begin position="1"/>
        <end position="22"/>
    </location>
</feature>
<evidence type="ECO:0000256" key="1">
    <source>
        <dbReference type="SAM" id="SignalP"/>
    </source>
</evidence>
<dbReference type="AlphaFoldDB" id="A0A2V1ISQ5"/>
<comment type="caution">
    <text evidence="2">The sequence shown here is derived from an EMBL/GenBank/DDBJ whole genome shotgun (WGS) entry which is preliminary data.</text>
</comment>
<protein>
    <submittedName>
        <fullName evidence="2">DUF4919 domain-containing protein</fullName>
    </submittedName>
</protein>
<feature type="chain" id="PRO_5015863200" evidence="1">
    <location>
        <begin position="23"/>
        <end position="240"/>
    </location>
</feature>
<dbReference type="RefSeq" id="WP_107035884.1">
    <property type="nucleotide sequence ID" value="NZ_CAONGC010000004.1"/>
</dbReference>
<evidence type="ECO:0000313" key="3">
    <source>
        <dbReference type="Proteomes" id="UP000244925"/>
    </source>
</evidence>
<dbReference type="Pfam" id="PF16266">
    <property type="entry name" value="DUF4919"/>
    <property type="match status" value="1"/>
</dbReference>
<name>A0A2V1ISQ5_9BACT</name>
<dbReference type="Proteomes" id="UP000244925">
    <property type="component" value="Unassembled WGS sequence"/>
</dbReference>
<gene>
    <name evidence="2" type="ORF">C5O25_06270</name>
</gene>
<organism evidence="2 3">
    <name type="scientific">Paramuribaculum intestinale</name>
    <dbReference type="NCBI Taxonomy" id="2094151"/>
    <lineage>
        <taxon>Bacteria</taxon>
        <taxon>Pseudomonadati</taxon>
        <taxon>Bacteroidota</taxon>
        <taxon>Bacteroidia</taxon>
        <taxon>Bacteroidales</taxon>
        <taxon>Muribaculaceae</taxon>
        <taxon>Paramuribaculum</taxon>
    </lineage>
</organism>
<accession>A0A2V1ISQ5</accession>
<proteinExistence type="predicted"/>
<dbReference type="GeneID" id="93425156"/>
<keyword evidence="1" id="KW-0732">Signal</keyword>
<keyword evidence="3" id="KW-1185">Reference proteome</keyword>
<sequence>MKHLRTLIIAAAALLTAIAAGASQPGANETKFTTETPDLEAIQKATYDRHSPYYYPRLMKEYMRNDTLMKLDKFRHLYFGYMFQEDYNPYRPKAFEPAAENLINRREWTRGECDSVIKYSEKALENNPFDLRHMMNLISALKTKGKRNLAKIWQYKLDYILMAIVSSGTGADEENSWIVISPEHEYVLLNAMGLVAEKHLFFEPFYELITARKPDGSTATYYFNIATILEEYYRKYPVEE</sequence>
<evidence type="ECO:0000313" key="2">
    <source>
        <dbReference type="EMBL" id="PWB07738.1"/>
    </source>
</evidence>
<reference evidence="3" key="1">
    <citation type="submission" date="2018-02" db="EMBL/GenBank/DDBJ databases">
        <authorList>
            <person name="Clavel T."/>
            <person name="Strowig T."/>
        </authorList>
    </citation>
    <scope>NUCLEOTIDE SEQUENCE [LARGE SCALE GENOMIC DNA]</scope>
    <source>
        <strain evidence="3">DSM 100764</strain>
    </source>
</reference>
<dbReference type="InterPro" id="IPR032578">
    <property type="entry name" value="DUF4919"/>
</dbReference>